<dbReference type="InterPro" id="IPR051209">
    <property type="entry name" value="FAD-bind_Monooxygenase_sf"/>
</dbReference>
<proteinExistence type="predicted"/>
<accession>X7YJV0</accession>
<dbReference type="EC" id="1.14.13.84" evidence="2"/>
<feature type="region of interest" description="Disordered" evidence="1">
    <location>
        <begin position="145"/>
        <end position="165"/>
    </location>
</feature>
<sequence>MSLVSVFGDVARRRQGLDAARVDPSYPYQDYAVSETNAAARLMFTDWITNQVGGDQDLLAKVLPDYPATGKRTLQDNGSWLKTLRRDDVELVRTPIRRITRSGVVTTDGVSRDVDVIVYATGFRHTEVLWPLKIVGRNGTDLRSLWGSGPTPTSGSPFPGFPTSS</sequence>
<reference evidence="2" key="1">
    <citation type="submission" date="2014-01" db="EMBL/GenBank/DDBJ databases">
        <authorList>
            <person name="Brown-Elliot B."/>
            <person name="Wallace R."/>
            <person name="Lenaerts A."/>
            <person name="Ordway D."/>
            <person name="DeGroote M.A."/>
            <person name="Parker T."/>
            <person name="Sizemore C."/>
            <person name="Tallon L.J."/>
            <person name="Sadzewicz L.K."/>
            <person name="Sengamalay N."/>
            <person name="Fraser C.M."/>
            <person name="Hine E."/>
            <person name="Shefchek K.A."/>
            <person name="Das S.P."/>
            <person name="Tettelin H."/>
        </authorList>
    </citation>
    <scope>NUCLEOTIDE SEQUENCE [LARGE SCALE GENOMIC DNA]</scope>
    <source>
        <strain evidence="2">4042</strain>
    </source>
</reference>
<name>X7YJV0_MYCXE</name>
<feature type="compositionally biased region" description="Low complexity" evidence="1">
    <location>
        <begin position="147"/>
        <end position="165"/>
    </location>
</feature>
<keyword evidence="2" id="KW-0560">Oxidoreductase</keyword>
<dbReference type="Gene3D" id="3.50.50.60">
    <property type="entry name" value="FAD/NAD(P)-binding domain"/>
    <property type="match status" value="1"/>
</dbReference>
<evidence type="ECO:0000256" key="1">
    <source>
        <dbReference type="SAM" id="MobiDB-lite"/>
    </source>
</evidence>
<dbReference type="PANTHER" id="PTHR42877">
    <property type="entry name" value="L-ORNITHINE N(5)-MONOOXYGENASE-RELATED"/>
    <property type="match status" value="1"/>
</dbReference>
<organism evidence="2">
    <name type="scientific">Mycobacterium xenopi 4042</name>
    <dbReference type="NCBI Taxonomy" id="1299334"/>
    <lineage>
        <taxon>Bacteria</taxon>
        <taxon>Bacillati</taxon>
        <taxon>Actinomycetota</taxon>
        <taxon>Actinomycetes</taxon>
        <taxon>Mycobacteriales</taxon>
        <taxon>Mycobacteriaceae</taxon>
        <taxon>Mycobacterium</taxon>
    </lineage>
</organism>
<dbReference type="PATRIC" id="fig|1299334.3.peg.10159"/>
<dbReference type="AlphaFoldDB" id="X7YJV0"/>
<gene>
    <name evidence="2" type="ORF">I553_0576</name>
</gene>
<dbReference type="InterPro" id="IPR036188">
    <property type="entry name" value="FAD/NAD-bd_sf"/>
</dbReference>
<dbReference type="EMBL" id="JAOB01000093">
    <property type="protein sequence ID" value="EUA06768.1"/>
    <property type="molecule type" value="Genomic_DNA"/>
</dbReference>
<comment type="caution">
    <text evidence="2">The sequence shown here is derived from an EMBL/GenBank/DDBJ whole genome shotgun (WGS) entry which is preliminary data.</text>
</comment>
<dbReference type="SUPFAM" id="SSF51905">
    <property type="entry name" value="FAD/NAD(P)-binding domain"/>
    <property type="match status" value="1"/>
</dbReference>
<dbReference type="GO" id="GO:0033767">
    <property type="term" value="F:4-hydroxyacetophenone monooxygenase activity"/>
    <property type="evidence" value="ECO:0007669"/>
    <property type="project" value="UniProtKB-EC"/>
</dbReference>
<evidence type="ECO:0000313" key="2">
    <source>
        <dbReference type="EMBL" id="EUA06768.1"/>
    </source>
</evidence>
<protein>
    <submittedName>
        <fullName evidence="2">4-hydroxyacetophenone monooxygenase domain protein</fullName>
        <ecNumber evidence="2">1.14.13.84</ecNumber>
    </submittedName>
</protein>
<keyword evidence="2" id="KW-0503">Monooxygenase</keyword>
<dbReference type="PANTHER" id="PTHR42877:SF4">
    <property type="entry name" value="FAD_NAD(P)-BINDING DOMAIN-CONTAINING PROTEIN-RELATED"/>
    <property type="match status" value="1"/>
</dbReference>